<evidence type="ECO:0000256" key="4">
    <source>
        <dbReference type="ARBA" id="ARBA00022553"/>
    </source>
</evidence>
<keyword evidence="8" id="KW-0805">Transcription regulation</keyword>
<keyword evidence="10" id="KW-0804">Transcription</keyword>
<dbReference type="SMART" id="SM00448">
    <property type="entry name" value="REC"/>
    <property type="match status" value="1"/>
</dbReference>
<proteinExistence type="predicted"/>
<dbReference type="Proteomes" id="UP000193495">
    <property type="component" value="Unassembled WGS sequence"/>
</dbReference>
<dbReference type="EMBL" id="FWFY01000006">
    <property type="protein sequence ID" value="SLN49930.1"/>
    <property type="molecule type" value="Genomic_DNA"/>
</dbReference>
<dbReference type="CDD" id="cd00009">
    <property type="entry name" value="AAA"/>
    <property type="match status" value="1"/>
</dbReference>
<dbReference type="InterPro" id="IPR002197">
    <property type="entry name" value="HTH_Fis"/>
</dbReference>
<evidence type="ECO:0000256" key="9">
    <source>
        <dbReference type="ARBA" id="ARBA00023159"/>
    </source>
</evidence>
<dbReference type="InterPro" id="IPR011006">
    <property type="entry name" value="CheY-like_superfamily"/>
</dbReference>
<dbReference type="GO" id="GO:0005524">
    <property type="term" value="F:ATP binding"/>
    <property type="evidence" value="ECO:0007669"/>
    <property type="project" value="UniProtKB-KW"/>
</dbReference>
<dbReference type="SMART" id="SM00382">
    <property type="entry name" value="AAA"/>
    <property type="match status" value="1"/>
</dbReference>
<evidence type="ECO:0000256" key="5">
    <source>
        <dbReference type="ARBA" id="ARBA00022741"/>
    </source>
</evidence>
<comment type="subunit">
    <text evidence="2">Interacts with sigma-54.</text>
</comment>
<dbReference type="Pfam" id="PF00072">
    <property type="entry name" value="Response_reg"/>
    <property type="match status" value="1"/>
</dbReference>
<dbReference type="Gene3D" id="3.40.50.300">
    <property type="entry name" value="P-loop containing nucleotide triphosphate hydrolases"/>
    <property type="match status" value="1"/>
</dbReference>
<dbReference type="GO" id="GO:0043565">
    <property type="term" value="F:sequence-specific DNA binding"/>
    <property type="evidence" value="ECO:0007669"/>
    <property type="project" value="InterPro"/>
</dbReference>
<evidence type="ECO:0000256" key="1">
    <source>
        <dbReference type="ARBA" id="ARBA00002167"/>
    </source>
</evidence>
<evidence type="ECO:0000313" key="14">
    <source>
        <dbReference type="EMBL" id="PSK86137.1"/>
    </source>
</evidence>
<dbReference type="PROSITE" id="PS50110">
    <property type="entry name" value="RESPONSE_REGULATORY"/>
    <property type="match status" value="1"/>
</dbReference>
<dbReference type="Gene3D" id="1.10.8.60">
    <property type="match status" value="1"/>
</dbReference>
<dbReference type="PROSITE" id="PS50045">
    <property type="entry name" value="SIGMA54_INTERACT_4"/>
    <property type="match status" value="1"/>
</dbReference>
<keyword evidence="5" id="KW-0547">Nucleotide-binding</keyword>
<dbReference type="PANTHER" id="PTHR32071">
    <property type="entry name" value="TRANSCRIPTIONAL REGULATORY PROTEIN"/>
    <property type="match status" value="1"/>
</dbReference>
<dbReference type="InterPro" id="IPR009057">
    <property type="entry name" value="Homeodomain-like_sf"/>
</dbReference>
<dbReference type="PROSITE" id="PS00688">
    <property type="entry name" value="SIGMA54_INTERACT_3"/>
    <property type="match status" value="1"/>
</dbReference>
<evidence type="ECO:0000259" key="13">
    <source>
        <dbReference type="PROSITE" id="PS50110"/>
    </source>
</evidence>
<evidence type="ECO:0000256" key="2">
    <source>
        <dbReference type="ARBA" id="ARBA00011135"/>
    </source>
</evidence>
<name>A0A1X6ZHL0_9RHOB</name>
<keyword evidence="4 11" id="KW-0597">Phosphoprotein</keyword>
<evidence type="ECO:0000256" key="7">
    <source>
        <dbReference type="ARBA" id="ARBA00023012"/>
    </source>
</evidence>
<evidence type="ECO:0000256" key="11">
    <source>
        <dbReference type="PROSITE-ProRule" id="PRU00169"/>
    </source>
</evidence>
<accession>A0A1X6ZHL0</accession>
<feature type="domain" description="Response regulatory" evidence="13">
    <location>
        <begin position="3"/>
        <end position="119"/>
    </location>
</feature>
<dbReference type="Gene3D" id="1.10.10.60">
    <property type="entry name" value="Homeodomain-like"/>
    <property type="match status" value="1"/>
</dbReference>
<dbReference type="Proteomes" id="UP000240624">
    <property type="component" value="Unassembled WGS sequence"/>
</dbReference>
<evidence type="ECO:0000256" key="8">
    <source>
        <dbReference type="ARBA" id="ARBA00023015"/>
    </source>
</evidence>
<keyword evidence="6" id="KW-0067">ATP-binding</keyword>
<dbReference type="InterPro" id="IPR003593">
    <property type="entry name" value="AAA+_ATPase"/>
</dbReference>
<sequence length="464" mass="51264">MGDILITDDERDIRELISDILRDEGYSTRLAGTSDECMSAIEDEVPALMILDIWLKDSRMDGIDILKAVKREHPGVPIVIISGHGNIEIAVAAIKQGAYDFIEKPFNIDQLLVVIKRAMETSRLRRENSELRRGDTAPAEMLGDSAAFRSLRSQLDKVTRSNGRVMLSGHPGSGKEVAARYIHANSNRADAPFVTVNSITIEPNRMEEVLFGRESPEKGIEKGLLEQANGGVIYFDEVADMPLGTQSKILRVLVDQSFHRVGGSEKVQVDLRVISSTNRDLQAAIQGGSFRQELYHRLNVVPIHVPGLEERREDIPLLAEHFIAELNRSQGLPLRPLGEDARALLQTMLWPGNIRQLKNVIERVLILGDSSGEITAKELPGLEDPGAEEGRVVLSGGLATLPLREARELFEREYLLTQINRFGGNISRTAAFVGMERSALHRKLKSLGVVTSSKAGARVAHVED</sequence>
<dbReference type="Pfam" id="PF00158">
    <property type="entry name" value="Sigma54_activat"/>
    <property type="match status" value="1"/>
</dbReference>
<dbReference type="SUPFAM" id="SSF52172">
    <property type="entry name" value="CheY-like"/>
    <property type="match status" value="1"/>
</dbReference>
<dbReference type="Gene3D" id="3.40.50.2300">
    <property type="match status" value="1"/>
</dbReference>
<evidence type="ECO:0000256" key="3">
    <source>
        <dbReference type="ARBA" id="ARBA00015308"/>
    </source>
</evidence>
<dbReference type="InterPro" id="IPR001789">
    <property type="entry name" value="Sig_transdc_resp-reg_receiver"/>
</dbReference>
<dbReference type="FunFam" id="3.40.50.300:FF:000006">
    <property type="entry name" value="DNA-binding transcriptional regulator NtrC"/>
    <property type="match status" value="1"/>
</dbReference>
<keyword evidence="17" id="KW-1185">Reference proteome</keyword>
<evidence type="ECO:0000256" key="10">
    <source>
        <dbReference type="ARBA" id="ARBA00023163"/>
    </source>
</evidence>
<organism evidence="15 16">
    <name type="scientific">Limimaricola soesokkakensis</name>
    <dbReference type="NCBI Taxonomy" id="1343159"/>
    <lineage>
        <taxon>Bacteria</taxon>
        <taxon>Pseudomonadati</taxon>
        <taxon>Pseudomonadota</taxon>
        <taxon>Alphaproteobacteria</taxon>
        <taxon>Rhodobacterales</taxon>
        <taxon>Paracoccaceae</taxon>
        <taxon>Limimaricola</taxon>
    </lineage>
</organism>
<dbReference type="RefSeq" id="WP_085896581.1">
    <property type="nucleotide sequence ID" value="NZ_FWFY01000006.1"/>
</dbReference>
<protein>
    <recommendedName>
        <fullName evidence="3">Nif-specific regulatory protein</fullName>
    </recommendedName>
</protein>
<feature type="modified residue" description="4-aspartylphosphate" evidence="11">
    <location>
        <position position="52"/>
    </location>
</feature>
<dbReference type="GO" id="GO:0006355">
    <property type="term" value="P:regulation of DNA-templated transcription"/>
    <property type="evidence" value="ECO:0007669"/>
    <property type="project" value="InterPro"/>
</dbReference>
<dbReference type="InterPro" id="IPR002078">
    <property type="entry name" value="Sigma_54_int"/>
</dbReference>
<reference evidence="14 17" key="2">
    <citation type="submission" date="2018-03" db="EMBL/GenBank/DDBJ databases">
        <title>Genomic Encyclopedia of Archaeal and Bacterial Type Strains, Phase II (KMG-II): from individual species to whole genera.</title>
        <authorList>
            <person name="Goeker M."/>
        </authorList>
    </citation>
    <scope>NUCLEOTIDE SEQUENCE [LARGE SCALE GENOMIC DNA]</scope>
    <source>
        <strain evidence="14 17">DSM 29956</strain>
    </source>
</reference>
<dbReference type="AlphaFoldDB" id="A0A1X6ZHL0"/>
<evidence type="ECO:0000313" key="16">
    <source>
        <dbReference type="Proteomes" id="UP000193495"/>
    </source>
</evidence>
<dbReference type="FunFam" id="3.40.50.2300:FF:000018">
    <property type="entry name" value="DNA-binding transcriptional regulator NtrC"/>
    <property type="match status" value="1"/>
</dbReference>
<reference evidence="15 16" key="1">
    <citation type="submission" date="2017-03" db="EMBL/GenBank/DDBJ databases">
        <authorList>
            <person name="Afonso C.L."/>
            <person name="Miller P.J."/>
            <person name="Scott M.A."/>
            <person name="Spackman E."/>
            <person name="Goraichik I."/>
            <person name="Dimitrov K.M."/>
            <person name="Suarez D.L."/>
            <person name="Swayne D.E."/>
        </authorList>
    </citation>
    <scope>NUCLEOTIDE SEQUENCE [LARGE SCALE GENOMIC DNA]</scope>
    <source>
        <strain evidence="15 16">CECT 8367</strain>
    </source>
</reference>
<dbReference type="FunFam" id="1.10.10.60:FF:000165">
    <property type="entry name" value="Two-component system nitrogen regulation response regulator NtrX"/>
    <property type="match status" value="1"/>
</dbReference>
<dbReference type="InterPro" id="IPR027417">
    <property type="entry name" value="P-loop_NTPase"/>
</dbReference>
<dbReference type="CDD" id="cd17550">
    <property type="entry name" value="REC_NtrX-like"/>
    <property type="match status" value="1"/>
</dbReference>
<dbReference type="OrthoDB" id="9802388at2"/>
<dbReference type="GO" id="GO:0000160">
    <property type="term" value="P:phosphorelay signal transduction system"/>
    <property type="evidence" value="ECO:0007669"/>
    <property type="project" value="UniProtKB-KW"/>
</dbReference>
<dbReference type="SUPFAM" id="SSF46689">
    <property type="entry name" value="Homeodomain-like"/>
    <property type="match status" value="1"/>
</dbReference>
<dbReference type="SUPFAM" id="SSF52540">
    <property type="entry name" value="P-loop containing nucleoside triphosphate hydrolases"/>
    <property type="match status" value="1"/>
</dbReference>
<keyword evidence="7" id="KW-0902">Two-component regulatory system</keyword>
<dbReference type="PANTHER" id="PTHR32071:SF17">
    <property type="entry name" value="TRANSCRIPTIONAL REGULATOR (NTRC FAMILY)"/>
    <property type="match status" value="1"/>
</dbReference>
<evidence type="ECO:0000259" key="12">
    <source>
        <dbReference type="PROSITE" id="PS50045"/>
    </source>
</evidence>
<feature type="domain" description="Sigma-54 factor interaction" evidence="12">
    <location>
        <begin position="141"/>
        <end position="366"/>
    </location>
</feature>
<dbReference type="Pfam" id="PF25601">
    <property type="entry name" value="AAA_lid_14"/>
    <property type="match status" value="1"/>
</dbReference>
<comment type="function">
    <text evidence="1">Required for activation of most nif operons, which are directly involved in nitrogen fixation.</text>
</comment>
<dbReference type="Pfam" id="PF02954">
    <property type="entry name" value="HTH_8"/>
    <property type="match status" value="1"/>
</dbReference>
<dbReference type="EMBL" id="PYGB01000006">
    <property type="protein sequence ID" value="PSK86137.1"/>
    <property type="molecule type" value="Genomic_DNA"/>
</dbReference>
<keyword evidence="9" id="KW-0010">Activator</keyword>
<dbReference type="InterPro" id="IPR025944">
    <property type="entry name" value="Sigma_54_int_dom_CS"/>
</dbReference>
<evidence type="ECO:0000256" key="6">
    <source>
        <dbReference type="ARBA" id="ARBA00022840"/>
    </source>
</evidence>
<evidence type="ECO:0000313" key="15">
    <source>
        <dbReference type="EMBL" id="SLN49930.1"/>
    </source>
</evidence>
<evidence type="ECO:0000313" key="17">
    <source>
        <dbReference type="Proteomes" id="UP000240624"/>
    </source>
</evidence>
<gene>
    <name evidence="15" type="primary">glnG</name>
    <name evidence="14" type="ORF">CLV79_106145</name>
    <name evidence="15" type="ORF">LOS8367_02235</name>
</gene>
<dbReference type="InterPro" id="IPR058031">
    <property type="entry name" value="AAA_lid_NorR"/>
</dbReference>